<keyword evidence="3" id="KW-1185">Reference proteome</keyword>
<keyword evidence="1" id="KW-0812">Transmembrane</keyword>
<reference evidence="2 3" key="1">
    <citation type="submission" date="2019-02" db="EMBL/GenBank/DDBJ databases">
        <title>Sequencing the genomes of 1000 actinobacteria strains.</title>
        <authorList>
            <person name="Klenk H.-P."/>
        </authorList>
    </citation>
    <scope>NUCLEOTIDE SEQUENCE [LARGE SCALE GENOMIC DNA]</scope>
    <source>
        <strain evidence="2 3">DSM 44509</strain>
    </source>
</reference>
<dbReference type="AlphaFoldDB" id="A0A4Q7Y643"/>
<accession>A0A4Q7Y643</accession>
<feature type="transmembrane region" description="Helical" evidence="1">
    <location>
        <begin position="36"/>
        <end position="59"/>
    </location>
</feature>
<feature type="transmembrane region" description="Helical" evidence="1">
    <location>
        <begin position="71"/>
        <end position="92"/>
    </location>
</feature>
<evidence type="ECO:0000256" key="1">
    <source>
        <dbReference type="SAM" id="Phobius"/>
    </source>
</evidence>
<keyword evidence="1" id="KW-0472">Membrane</keyword>
<keyword evidence="1" id="KW-1133">Transmembrane helix</keyword>
<dbReference type="EMBL" id="SHKV01000001">
    <property type="protein sequence ID" value="RZU31405.1"/>
    <property type="molecule type" value="Genomic_DNA"/>
</dbReference>
<name>A0A4Q7Y643_9ACTN</name>
<organism evidence="2 3">
    <name type="scientific">Blastococcus saxobsidens</name>
    <dbReference type="NCBI Taxonomy" id="138336"/>
    <lineage>
        <taxon>Bacteria</taxon>
        <taxon>Bacillati</taxon>
        <taxon>Actinomycetota</taxon>
        <taxon>Actinomycetes</taxon>
        <taxon>Geodermatophilales</taxon>
        <taxon>Geodermatophilaceae</taxon>
        <taxon>Blastococcus</taxon>
    </lineage>
</organism>
<evidence type="ECO:0000313" key="2">
    <source>
        <dbReference type="EMBL" id="RZU31405.1"/>
    </source>
</evidence>
<feature type="transmembrane region" description="Helical" evidence="1">
    <location>
        <begin position="128"/>
        <end position="149"/>
    </location>
</feature>
<comment type="caution">
    <text evidence="2">The sequence shown here is derived from an EMBL/GenBank/DDBJ whole genome shotgun (WGS) entry which is preliminary data.</text>
</comment>
<sequence length="159" mass="15764">MAPVLSGRAGAGGLTARPYAAPVHPTETTRRTPPGAAVAATVLGLLSAALPALIALLALAFSGGRFEGGGWAVVLVPVVLVVGLVVGAVLLLIGRSWLVLALFSGVLAALAGVGYVSGGWGGGGLLELALVLPLLTLVLAVLPGVRRWVAARRAARAGR</sequence>
<evidence type="ECO:0000313" key="3">
    <source>
        <dbReference type="Proteomes" id="UP000292507"/>
    </source>
</evidence>
<proteinExistence type="predicted"/>
<protein>
    <submittedName>
        <fullName evidence="2">Uncharacterized protein</fullName>
    </submittedName>
</protein>
<dbReference type="Proteomes" id="UP000292507">
    <property type="component" value="Unassembled WGS sequence"/>
</dbReference>
<feature type="transmembrane region" description="Helical" evidence="1">
    <location>
        <begin position="97"/>
        <end position="116"/>
    </location>
</feature>
<gene>
    <name evidence="2" type="ORF">BKA19_1064</name>
</gene>